<proteinExistence type="inferred from homology"/>
<dbReference type="InterPro" id="IPR027417">
    <property type="entry name" value="P-loop_NTPase"/>
</dbReference>
<dbReference type="GO" id="GO:0016887">
    <property type="term" value="F:ATP hydrolysis activity"/>
    <property type="evidence" value="ECO:0007669"/>
    <property type="project" value="InterPro"/>
</dbReference>
<dbReference type="RefSeq" id="WP_072753617.1">
    <property type="nucleotide sequence ID" value="NZ_FOAW01000032.1"/>
</dbReference>
<dbReference type="PANTHER" id="PTHR42711">
    <property type="entry name" value="ABC TRANSPORTER ATP-BINDING PROTEIN"/>
    <property type="match status" value="1"/>
</dbReference>
<dbReference type="GO" id="GO:0046677">
    <property type="term" value="P:response to antibiotic"/>
    <property type="evidence" value="ECO:0007669"/>
    <property type="project" value="UniProtKB-KW"/>
</dbReference>
<dbReference type="Pfam" id="PF00005">
    <property type="entry name" value="ABC_tran"/>
    <property type="match status" value="1"/>
</dbReference>
<dbReference type="SMART" id="SM00382">
    <property type="entry name" value="AAA"/>
    <property type="match status" value="1"/>
</dbReference>
<evidence type="ECO:0000256" key="9">
    <source>
        <dbReference type="ARBA" id="ARBA00049985"/>
    </source>
</evidence>
<name>A0A1H7XE00_9NOCA</name>
<dbReference type="GO" id="GO:0055085">
    <property type="term" value="P:transmembrane transport"/>
    <property type="evidence" value="ECO:0007669"/>
    <property type="project" value="UniProtKB-ARBA"/>
</dbReference>
<dbReference type="Pfam" id="PF13732">
    <property type="entry name" value="DrrA1-3_C"/>
    <property type="match status" value="1"/>
</dbReference>
<evidence type="ECO:0000313" key="11">
    <source>
        <dbReference type="EMBL" id="SEM31854.1"/>
    </source>
</evidence>
<keyword evidence="3" id="KW-1003">Cell membrane</keyword>
<keyword evidence="6" id="KW-1278">Translocase</keyword>
<keyword evidence="7" id="KW-0472">Membrane</keyword>
<dbReference type="GO" id="GO:0005886">
    <property type="term" value="C:plasma membrane"/>
    <property type="evidence" value="ECO:0007669"/>
    <property type="project" value="UniProtKB-SubCell"/>
</dbReference>
<evidence type="ECO:0000256" key="1">
    <source>
        <dbReference type="ARBA" id="ARBA00004413"/>
    </source>
</evidence>
<gene>
    <name evidence="11" type="ORF">SAMN05444583_1327</name>
</gene>
<evidence type="ECO:0000256" key="8">
    <source>
        <dbReference type="ARBA" id="ARBA00023251"/>
    </source>
</evidence>
<evidence type="ECO:0000259" key="10">
    <source>
        <dbReference type="PROSITE" id="PS50893"/>
    </source>
</evidence>
<dbReference type="GO" id="GO:0043215">
    <property type="term" value="P:daunorubicin transport"/>
    <property type="evidence" value="ECO:0007669"/>
    <property type="project" value="InterPro"/>
</dbReference>
<dbReference type="EMBL" id="FOAW01000032">
    <property type="protein sequence ID" value="SEM31854.1"/>
    <property type="molecule type" value="Genomic_DNA"/>
</dbReference>
<accession>A0A1H7XE00</accession>
<dbReference type="InterPro" id="IPR017871">
    <property type="entry name" value="ABC_transporter-like_CS"/>
</dbReference>
<dbReference type="SUPFAM" id="SSF52540">
    <property type="entry name" value="P-loop containing nucleoside triphosphate hydrolases"/>
    <property type="match status" value="1"/>
</dbReference>
<dbReference type="Proteomes" id="UP000198677">
    <property type="component" value="Unassembled WGS sequence"/>
</dbReference>
<dbReference type="InterPro" id="IPR025302">
    <property type="entry name" value="DrrA1/2-like_C"/>
</dbReference>
<dbReference type="GO" id="GO:1900753">
    <property type="term" value="P:doxorubicin transport"/>
    <property type="evidence" value="ECO:0007669"/>
    <property type="project" value="InterPro"/>
</dbReference>
<evidence type="ECO:0000256" key="2">
    <source>
        <dbReference type="ARBA" id="ARBA00022448"/>
    </source>
</evidence>
<dbReference type="InterPro" id="IPR005894">
    <property type="entry name" value="DrrA"/>
</dbReference>
<dbReference type="InterPro" id="IPR003593">
    <property type="entry name" value="AAA+_ATPase"/>
</dbReference>
<dbReference type="AlphaFoldDB" id="A0A1H7XE00"/>
<dbReference type="NCBIfam" id="TIGR01188">
    <property type="entry name" value="drrA"/>
    <property type="match status" value="1"/>
</dbReference>
<evidence type="ECO:0000256" key="4">
    <source>
        <dbReference type="ARBA" id="ARBA00022741"/>
    </source>
</evidence>
<evidence type="ECO:0000256" key="3">
    <source>
        <dbReference type="ARBA" id="ARBA00022475"/>
    </source>
</evidence>
<keyword evidence="4" id="KW-0547">Nucleotide-binding</keyword>
<keyword evidence="2" id="KW-0813">Transport</keyword>
<evidence type="ECO:0000313" key="12">
    <source>
        <dbReference type="Proteomes" id="UP000198677"/>
    </source>
</evidence>
<evidence type="ECO:0000256" key="5">
    <source>
        <dbReference type="ARBA" id="ARBA00022840"/>
    </source>
</evidence>
<comment type="similarity">
    <text evidence="9">Belongs to the ABC transporter superfamily. Drug exporter-1 (DrugE1) (TC 3.A.1.105) family.</text>
</comment>
<keyword evidence="8" id="KW-0046">Antibiotic resistance</keyword>
<evidence type="ECO:0000256" key="7">
    <source>
        <dbReference type="ARBA" id="ARBA00023136"/>
    </source>
</evidence>
<dbReference type="InterPro" id="IPR003439">
    <property type="entry name" value="ABC_transporter-like_ATP-bd"/>
</dbReference>
<protein>
    <submittedName>
        <fullName evidence="11">ABC-2 type transport system ATP-binding protein</fullName>
    </submittedName>
</protein>
<dbReference type="PROSITE" id="PS00211">
    <property type="entry name" value="ABC_TRANSPORTER_1"/>
    <property type="match status" value="1"/>
</dbReference>
<keyword evidence="5 11" id="KW-0067">ATP-binding</keyword>
<feature type="domain" description="ABC transporter" evidence="10">
    <location>
        <begin position="9"/>
        <end position="239"/>
    </location>
</feature>
<dbReference type="InterPro" id="IPR050763">
    <property type="entry name" value="ABC_transporter_ATP-binding"/>
</dbReference>
<keyword evidence="12" id="KW-1185">Reference proteome</keyword>
<dbReference type="FunFam" id="3.40.50.300:FF:000589">
    <property type="entry name" value="ABC transporter, ATP-binding subunit"/>
    <property type="match status" value="1"/>
</dbReference>
<dbReference type="Gene3D" id="3.40.50.300">
    <property type="entry name" value="P-loop containing nucleotide triphosphate hydrolases"/>
    <property type="match status" value="1"/>
</dbReference>
<comment type="subcellular location">
    <subcellularLocation>
        <location evidence="1">Cell membrane</location>
        <topology evidence="1">Peripheral membrane protein</topology>
        <orientation evidence="1">Cytoplasmic side</orientation>
    </subcellularLocation>
</comment>
<organism evidence="11 12">
    <name type="scientific">Rhodococcus maanshanensis</name>
    <dbReference type="NCBI Taxonomy" id="183556"/>
    <lineage>
        <taxon>Bacteria</taxon>
        <taxon>Bacillati</taxon>
        <taxon>Actinomycetota</taxon>
        <taxon>Actinomycetes</taxon>
        <taxon>Mycobacteriales</taxon>
        <taxon>Nocardiaceae</taxon>
        <taxon>Rhodococcus</taxon>
    </lineage>
</organism>
<reference evidence="12" key="1">
    <citation type="submission" date="2016-10" db="EMBL/GenBank/DDBJ databases">
        <authorList>
            <person name="Varghese N."/>
            <person name="Submissions S."/>
        </authorList>
    </citation>
    <scope>NUCLEOTIDE SEQUENCE [LARGE SCALE GENOMIC DNA]</scope>
    <source>
        <strain evidence="12">DSM 44675</strain>
    </source>
</reference>
<dbReference type="GO" id="GO:0005524">
    <property type="term" value="F:ATP binding"/>
    <property type="evidence" value="ECO:0007669"/>
    <property type="project" value="UniProtKB-KW"/>
</dbReference>
<dbReference type="OrthoDB" id="9804819at2"/>
<dbReference type="PROSITE" id="PS50893">
    <property type="entry name" value="ABC_TRANSPORTER_2"/>
    <property type="match status" value="1"/>
</dbReference>
<evidence type="ECO:0000256" key="6">
    <source>
        <dbReference type="ARBA" id="ARBA00022967"/>
    </source>
</evidence>
<sequence length="329" mass="34515">MTLNAGLAIETEGLVKRFGSNVAVDGVDLSVPSGGVYGVLGPNGAGKTTTIRMLATLLEIDGGSARVLGHDVAREADTVRSKVALTGQFASLDEDLSGTENLVLLARLFGFSRAAAKARSEQLLTAFDLVEAGPRQVKTFSGGMRRRLDIAASIIVTPELIFLDEPTTGLDPRSRNQVWEIVRALVAGGTTVLLTTQYLDEADQLADRVAVIDHGKVIAEGTTGELKASVGSGALHVRVADQSRRDDAAVLLGDVLGVEISRESDPAALTARIDDPQRVARALPALDEAGISVTTFALGQPSLDEVFLALTGRPAESEDDTAFVKETAS</sequence>
<dbReference type="PANTHER" id="PTHR42711:SF19">
    <property type="entry name" value="DOXORUBICIN RESISTANCE ATP-BINDING PROTEIN DRRA"/>
    <property type="match status" value="1"/>
</dbReference>